<dbReference type="InterPro" id="IPR018060">
    <property type="entry name" value="HTH_AraC"/>
</dbReference>
<evidence type="ECO:0000313" key="6">
    <source>
        <dbReference type="Proteomes" id="UP000215145"/>
    </source>
</evidence>
<evidence type="ECO:0000256" key="1">
    <source>
        <dbReference type="ARBA" id="ARBA00023015"/>
    </source>
</evidence>
<accession>A0A229NYN8</accession>
<dbReference type="GO" id="GO:0043565">
    <property type="term" value="F:sequence-specific DNA binding"/>
    <property type="evidence" value="ECO:0007669"/>
    <property type="project" value="InterPro"/>
</dbReference>
<dbReference type="AlphaFoldDB" id="A0A229NYN8"/>
<reference evidence="5 6" key="1">
    <citation type="submission" date="2017-07" db="EMBL/GenBank/DDBJ databases">
        <title>Paenibacillus herberti R33 genome sequencing and assembly.</title>
        <authorList>
            <person name="Su W."/>
        </authorList>
    </citation>
    <scope>NUCLEOTIDE SEQUENCE [LARGE SCALE GENOMIC DNA]</scope>
    <source>
        <strain evidence="5 6">R33</strain>
    </source>
</reference>
<dbReference type="SMART" id="SM00342">
    <property type="entry name" value="HTH_ARAC"/>
    <property type="match status" value="1"/>
</dbReference>
<dbReference type="InterPro" id="IPR018062">
    <property type="entry name" value="HTH_AraC-typ_CS"/>
</dbReference>
<proteinExistence type="predicted"/>
<dbReference type="InterPro" id="IPR011256">
    <property type="entry name" value="Reg_factor_effector_dom_sf"/>
</dbReference>
<dbReference type="PANTHER" id="PTHR47504:SF5">
    <property type="entry name" value="RIGHT ORIGIN-BINDING PROTEIN"/>
    <property type="match status" value="1"/>
</dbReference>
<dbReference type="InterPro" id="IPR050959">
    <property type="entry name" value="MarA-like"/>
</dbReference>
<keyword evidence="6" id="KW-1185">Reference proteome</keyword>
<keyword evidence="3" id="KW-0804">Transcription</keyword>
<protein>
    <submittedName>
        <fullName evidence="5">AraC family transcriptional regulator</fullName>
    </submittedName>
</protein>
<feature type="domain" description="HTH araC/xylS-type" evidence="4">
    <location>
        <begin position="8"/>
        <end position="106"/>
    </location>
</feature>
<dbReference type="PROSITE" id="PS00041">
    <property type="entry name" value="HTH_ARAC_FAMILY_1"/>
    <property type="match status" value="1"/>
</dbReference>
<dbReference type="InterPro" id="IPR029442">
    <property type="entry name" value="GyrI-like"/>
</dbReference>
<dbReference type="SUPFAM" id="SSF46689">
    <property type="entry name" value="Homeodomain-like"/>
    <property type="match status" value="2"/>
</dbReference>
<dbReference type="Proteomes" id="UP000215145">
    <property type="component" value="Unassembled WGS sequence"/>
</dbReference>
<dbReference type="PANTHER" id="PTHR47504">
    <property type="entry name" value="RIGHT ORIGIN-BINDING PROTEIN"/>
    <property type="match status" value="1"/>
</dbReference>
<organism evidence="5 6">
    <name type="scientific">Paenibacillus herberti</name>
    <dbReference type="NCBI Taxonomy" id="1619309"/>
    <lineage>
        <taxon>Bacteria</taxon>
        <taxon>Bacillati</taxon>
        <taxon>Bacillota</taxon>
        <taxon>Bacilli</taxon>
        <taxon>Bacillales</taxon>
        <taxon>Paenibacillaceae</taxon>
        <taxon>Paenibacillus</taxon>
    </lineage>
</organism>
<dbReference type="Gene3D" id="3.20.80.10">
    <property type="entry name" value="Regulatory factor, effector binding domain"/>
    <property type="match status" value="1"/>
</dbReference>
<dbReference type="OrthoDB" id="9801123at2"/>
<dbReference type="SMART" id="SM00871">
    <property type="entry name" value="AraC_E_bind"/>
    <property type="match status" value="1"/>
</dbReference>
<keyword evidence="1" id="KW-0805">Transcription regulation</keyword>
<dbReference type="Pfam" id="PF12833">
    <property type="entry name" value="HTH_18"/>
    <property type="match status" value="1"/>
</dbReference>
<evidence type="ECO:0000256" key="2">
    <source>
        <dbReference type="ARBA" id="ARBA00023125"/>
    </source>
</evidence>
<evidence type="ECO:0000256" key="3">
    <source>
        <dbReference type="ARBA" id="ARBA00023163"/>
    </source>
</evidence>
<dbReference type="Pfam" id="PF06445">
    <property type="entry name" value="GyrI-like"/>
    <property type="match status" value="1"/>
</dbReference>
<sequence>MEWAKKMNAALDYLESNLTGEISYAEAAARADCPAYHFQRMFSYLAGFPLSDYIRRRKLTLAAADLQVGGSKVIDIALKYGYESPEAFTRAFGQLHGLAPAEARKPGARLIACPRLTFQFEPLGGLNMNYRLEKLPPFRTIGMSARVQTNTAFEEVPILWGKAAEQGAFARFIELGEPGGPPGILGICAGGSWGQGEAFDYILGTVSRQPAPGGWTDIDFPESLWAVFEAEGHPEKLQEIWSRFYREWLPAAGYELADLPAIEAYLHPEENRNELWIPVISRA</sequence>
<dbReference type="Gene3D" id="1.10.10.60">
    <property type="entry name" value="Homeodomain-like"/>
    <property type="match status" value="2"/>
</dbReference>
<keyword evidence="2" id="KW-0238">DNA-binding</keyword>
<dbReference type="EMBL" id="NMUQ01000002">
    <property type="protein sequence ID" value="OXM15043.1"/>
    <property type="molecule type" value="Genomic_DNA"/>
</dbReference>
<comment type="caution">
    <text evidence="5">The sequence shown here is derived from an EMBL/GenBank/DDBJ whole genome shotgun (WGS) entry which is preliminary data.</text>
</comment>
<dbReference type="PROSITE" id="PS01124">
    <property type="entry name" value="HTH_ARAC_FAMILY_2"/>
    <property type="match status" value="1"/>
</dbReference>
<dbReference type="InterPro" id="IPR009057">
    <property type="entry name" value="Homeodomain-like_sf"/>
</dbReference>
<evidence type="ECO:0000313" key="5">
    <source>
        <dbReference type="EMBL" id="OXM15043.1"/>
    </source>
</evidence>
<dbReference type="GO" id="GO:0003700">
    <property type="term" value="F:DNA-binding transcription factor activity"/>
    <property type="evidence" value="ECO:0007669"/>
    <property type="project" value="InterPro"/>
</dbReference>
<name>A0A229NYN8_9BACL</name>
<dbReference type="InterPro" id="IPR010499">
    <property type="entry name" value="AraC_E-bd"/>
</dbReference>
<dbReference type="SUPFAM" id="SSF55136">
    <property type="entry name" value="Probable bacterial effector-binding domain"/>
    <property type="match status" value="1"/>
</dbReference>
<evidence type="ECO:0000259" key="4">
    <source>
        <dbReference type="PROSITE" id="PS01124"/>
    </source>
</evidence>
<gene>
    <name evidence="5" type="ORF">CGZ75_12800</name>
</gene>